<reference evidence="2 3" key="1">
    <citation type="submission" date="2016-10" db="EMBL/GenBank/DDBJ databases">
        <title>Description of Gloeomargarita lithophora gen. nov., sp. nov., a thylakoid-bearing basal-branching cyanobacterium with intracellular carbonates, and proposal for Gloeomargaritales ord. nov.</title>
        <authorList>
            <person name="Moreira D."/>
            <person name="Tavera R."/>
            <person name="Benzerara K."/>
            <person name="Skouri-Panet F."/>
            <person name="Couradeau E."/>
            <person name="Gerard E."/>
            <person name="Loussert C."/>
            <person name="Novelo E."/>
            <person name="Zivanovic Y."/>
            <person name="Lopez-Garcia P."/>
        </authorList>
    </citation>
    <scope>NUCLEOTIDE SEQUENCE [LARGE SCALE GENOMIC DNA]</scope>
    <source>
        <strain evidence="2 3">D10</strain>
    </source>
</reference>
<keyword evidence="3" id="KW-1185">Reference proteome</keyword>
<dbReference type="PANTHER" id="PTHR43312:SF1">
    <property type="entry name" value="NADP-DEPENDENT OXIDOREDUCTASE DOMAIN-CONTAINING PROTEIN"/>
    <property type="match status" value="1"/>
</dbReference>
<dbReference type="PANTHER" id="PTHR43312">
    <property type="entry name" value="D-THREO-ALDOSE 1-DEHYDROGENASE"/>
    <property type="match status" value="1"/>
</dbReference>
<evidence type="ECO:0000313" key="3">
    <source>
        <dbReference type="Proteomes" id="UP000180235"/>
    </source>
</evidence>
<accession>A0A1J0ADE3</accession>
<evidence type="ECO:0000259" key="1">
    <source>
        <dbReference type="Pfam" id="PF00248"/>
    </source>
</evidence>
<dbReference type="STRING" id="1188229.GlitD10_1642"/>
<sequence length="299" mass="34416">MTKLSRIHHEKARHLALGTAQFGMPYGIANKTGKPSVDEVAKVIELARSVGMDTIDTALVYGDSENILGEVGVQDFKIVTKLPEVPENLPIDDWIKQQIEASLSHLKIDQLYALLLHKPEQLEFEIGREIINTLVDCKKEGLVKKIGVSVYSPTEMECIFTKFIPDIVQLPFNLVDRRFFDDGWFIKLQKHQVEIHTRSAFLQGLLLMPHQEIRDSFSKWNYVWSKWFNWLEKTKIHPTHGCLEFVLSFPQIHRVVIGVDHSRHLAEILDILIHNPTIREFPSIATDDVELINPSLWKL</sequence>
<proteinExistence type="predicted"/>
<organism evidence="2 3">
    <name type="scientific">Gloeomargarita lithophora Alchichica-D10</name>
    <dbReference type="NCBI Taxonomy" id="1188229"/>
    <lineage>
        <taxon>Bacteria</taxon>
        <taxon>Bacillati</taxon>
        <taxon>Cyanobacteriota</taxon>
        <taxon>Cyanophyceae</taxon>
        <taxon>Gloeomargaritales</taxon>
        <taxon>Gloeomargaritaceae</taxon>
        <taxon>Gloeomargarita</taxon>
    </lineage>
</organism>
<dbReference type="InterPro" id="IPR053135">
    <property type="entry name" value="AKR2_Oxidoreductase"/>
</dbReference>
<dbReference type="CDD" id="cd19097">
    <property type="entry name" value="AKR_unchar"/>
    <property type="match status" value="1"/>
</dbReference>
<dbReference type="Pfam" id="PF00248">
    <property type="entry name" value="Aldo_ket_red"/>
    <property type="match status" value="1"/>
</dbReference>
<dbReference type="InterPro" id="IPR023210">
    <property type="entry name" value="NADP_OxRdtase_dom"/>
</dbReference>
<dbReference type="OrthoDB" id="9773828at2"/>
<dbReference type="GO" id="GO:0016491">
    <property type="term" value="F:oxidoreductase activity"/>
    <property type="evidence" value="ECO:0007669"/>
    <property type="project" value="InterPro"/>
</dbReference>
<dbReference type="KEGG" id="glt:GlitD10_1642"/>
<dbReference type="Proteomes" id="UP000180235">
    <property type="component" value="Chromosome"/>
</dbReference>
<protein>
    <submittedName>
        <fullName evidence="2">Aldo/keto reductase</fullName>
    </submittedName>
</protein>
<name>A0A1J0ADE3_9CYAN</name>
<dbReference type="SUPFAM" id="SSF51430">
    <property type="entry name" value="NAD(P)-linked oxidoreductase"/>
    <property type="match status" value="1"/>
</dbReference>
<dbReference type="InterPro" id="IPR020471">
    <property type="entry name" value="AKR"/>
</dbReference>
<dbReference type="PRINTS" id="PR00069">
    <property type="entry name" value="ALDKETRDTASE"/>
</dbReference>
<dbReference type="RefSeq" id="WP_071454479.1">
    <property type="nucleotide sequence ID" value="NZ_CP017675.1"/>
</dbReference>
<dbReference type="AlphaFoldDB" id="A0A1J0ADE3"/>
<gene>
    <name evidence="2" type="ORF">GlitD10_1642</name>
</gene>
<feature type="domain" description="NADP-dependent oxidoreductase" evidence="1">
    <location>
        <begin position="15"/>
        <end position="280"/>
    </location>
</feature>
<dbReference type="EMBL" id="CP017675">
    <property type="protein sequence ID" value="APB33966.1"/>
    <property type="molecule type" value="Genomic_DNA"/>
</dbReference>
<evidence type="ECO:0000313" key="2">
    <source>
        <dbReference type="EMBL" id="APB33966.1"/>
    </source>
</evidence>
<dbReference type="Gene3D" id="3.20.20.100">
    <property type="entry name" value="NADP-dependent oxidoreductase domain"/>
    <property type="match status" value="1"/>
</dbReference>
<dbReference type="InterPro" id="IPR036812">
    <property type="entry name" value="NAD(P)_OxRdtase_dom_sf"/>
</dbReference>